<dbReference type="AlphaFoldDB" id="A0A8J3W4Q8"/>
<dbReference type="SUPFAM" id="SSF51395">
    <property type="entry name" value="FMN-linked oxidoreductases"/>
    <property type="match status" value="1"/>
</dbReference>
<dbReference type="GO" id="GO:0005829">
    <property type="term" value="C:cytosol"/>
    <property type="evidence" value="ECO:0007669"/>
    <property type="project" value="TreeGrafter"/>
</dbReference>
<evidence type="ECO:0000256" key="4">
    <source>
        <dbReference type="SAM" id="MobiDB-lite"/>
    </source>
</evidence>
<comment type="similarity">
    <text evidence="2">Belongs to the NADH:flavin oxidoreductase/NADH oxidase family.</text>
</comment>
<evidence type="ECO:0000313" key="6">
    <source>
        <dbReference type="EMBL" id="GIH75106.1"/>
    </source>
</evidence>
<dbReference type="GO" id="GO:0010181">
    <property type="term" value="F:FMN binding"/>
    <property type="evidence" value="ECO:0007669"/>
    <property type="project" value="InterPro"/>
</dbReference>
<dbReference type="PANTHER" id="PTHR22893">
    <property type="entry name" value="NADH OXIDOREDUCTASE-RELATED"/>
    <property type="match status" value="1"/>
</dbReference>
<reference evidence="6 7" key="1">
    <citation type="submission" date="2021-01" db="EMBL/GenBank/DDBJ databases">
        <title>Whole genome shotgun sequence of Planobispora longispora NBRC 13918.</title>
        <authorList>
            <person name="Komaki H."/>
            <person name="Tamura T."/>
        </authorList>
    </citation>
    <scope>NUCLEOTIDE SEQUENCE [LARGE SCALE GENOMIC DNA]</scope>
    <source>
        <strain evidence="6 7">NBRC 13918</strain>
    </source>
</reference>
<protein>
    <submittedName>
        <fullName evidence="6">Alkene reductase</fullName>
    </submittedName>
</protein>
<dbReference type="PANTHER" id="PTHR22893:SF91">
    <property type="entry name" value="NADPH DEHYDROGENASE 2-RELATED"/>
    <property type="match status" value="1"/>
</dbReference>
<keyword evidence="7" id="KW-1185">Reference proteome</keyword>
<keyword evidence="3" id="KW-0560">Oxidoreductase</keyword>
<accession>A0A8J3W4Q8</accession>
<evidence type="ECO:0000259" key="5">
    <source>
        <dbReference type="Pfam" id="PF00724"/>
    </source>
</evidence>
<feature type="region of interest" description="Disordered" evidence="4">
    <location>
        <begin position="330"/>
        <end position="363"/>
    </location>
</feature>
<sequence length="363" mass="38625">MSELFEPLTVGKLDLPSRLVMAPMTRSRAYGGRVTELTAEYYAQRAGAGLIVTEGTQPNVIGQGYIHTPGIHSPEQIEAWRAVTDAVHAKGGRIFLQIMHTGRVGHPSLYPDGALPLGPSPIASGEKLFTGEGLVDHPVPREMTLADISRTIEDHAAAARNAIEAGFDGVELHGANGYLIQQFLADGSNRRTDAYGGPAENRIRFAVEVTAAVAHAIGPDRVGLRISPANTGNGITESDPGEVYPALARALAPYGPAYLHVMETGPREITELVRAAWPGVLVLNPVTAPDAAPHTSVEAGTAALREGLADAISHARLWLANPDLPERIRAGGPFNDADPATFYGGDRRGYTDYPALEESRDSR</sequence>
<evidence type="ECO:0000256" key="1">
    <source>
        <dbReference type="ARBA" id="ARBA00001917"/>
    </source>
</evidence>
<evidence type="ECO:0000256" key="3">
    <source>
        <dbReference type="ARBA" id="ARBA00023002"/>
    </source>
</evidence>
<proteinExistence type="inferred from homology"/>
<name>A0A8J3W4Q8_9ACTN</name>
<dbReference type="FunFam" id="3.20.20.70:FF:000059">
    <property type="entry name" value="N-ethylmaleimide reductase, FMN-linked"/>
    <property type="match status" value="1"/>
</dbReference>
<dbReference type="InterPro" id="IPR045247">
    <property type="entry name" value="Oye-like"/>
</dbReference>
<feature type="domain" description="NADH:flavin oxidoreductase/NADH oxidase N-terminal" evidence="5">
    <location>
        <begin position="3"/>
        <end position="331"/>
    </location>
</feature>
<organism evidence="6 7">
    <name type="scientific">Planobispora longispora</name>
    <dbReference type="NCBI Taxonomy" id="28887"/>
    <lineage>
        <taxon>Bacteria</taxon>
        <taxon>Bacillati</taxon>
        <taxon>Actinomycetota</taxon>
        <taxon>Actinomycetes</taxon>
        <taxon>Streptosporangiales</taxon>
        <taxon>Streptosporangiaceae</taxon>
        <taxon>Planobispora</taxon>
    </lineage>
</organism>
<comment type="caution">
    <text evidence="6">The sequence shown here is derived from an EMBL/GenBank/DDBJ whole genome shotgun (WGS) entry which is preliminary data.</text>
</comment>
<dbReference type="CDD" id="cd02933">
    <property type="entry name" value="OYE_like_FMN"/>
    <property type="match status" value="1"/>
</dbReference>
<evidence type="ECO:0000256" key="2">
    <source>
        <dbReference type="ARBA" id="ARBA00005979"/>
    </source>
</evidence>
<dbReference type="RefSeq" id="WP_203889812.1">
    <property type="nucleotide sequence ID" value="NZ_BOOH01000014.1"/>
</dbReference>
<dbReference type="InterPro" id="IPR013785">
    <property type="entry name" value="Aldolase_TIM"/>
</dbReference>
<evidence type="ECO:0000313" key="7">
    <source>
        <dbReference type="Proteomes" id="UP000616724"/>
    </source>
</evidence>
<dbReference type="GO" id="GO:0016628">
    <property type="term" value="F:oxidoreductase activity, acting on the CH-CH group of donors, NAD or NADP as acceptor"/>
    <property type="evidence" value="ECO:0007669"/>
    <property type="project" value="UniProtKB-ARBA"/>
</dbReference>
<gene>
    <name evidence="6" type="ORF">Plo01_15350</name>
</gene>
<dbReference type="Pfam" id="PF00724">
    <property type="entry name" value="Oxidored_FMN"/>
    <property type="match status" value="1"/>
</dbReference>
<dbReference type="EMBL" id="BOOH01000014">
    <property type="protein sequence ID" value="GIH75106.1"/>
    <property type="molecule type" value="Genomic_DNA"/>
</dbReference>
<comment type="cofactor">
    <cofactor evidence="1">
        <name>FMN</name>
        <dbReference type="ChEBI" id="CHEBI:58210"/>
    </cofactor>
</comment>
<dbReference type="InterPro" id="IPR001155">
    <property type="entry name" value="OxRdtase_FMN_N"/>
</dbReference>
<dbReference type="Gene3D" id="3.20.20.70">
    <property type="entry name" value="Aldolase class I"/>
    <property type="match status" value="1"/>
</dbReference>
<dbReference type="Proteomes" id="UP000616724">
    <property type="component" value="Unassembled WGS sequence"/>
</dbReference>